<evidence type="ECO:0000256" key="11">
    <source>
        <dbReference type="ARBA" id="ARBA00022692"/>
    </source>
</evidence>
<dbReference type="EC" id="2.7.7.41" evidence="6 18"/>
<keyword evidence="8" id="KW-1003">Cell membrane</keyword>
<feature type="transmembrane region" description="Helical" evidence="19">
    <location>
        <begin position="132"/>
        <end position="151"/>
    </location>
</feature>
<keyword evidence="13 19" id="KW-1133">Transmembrane helix</keyword>
<feature type="transmembrane region" description="Helical" evidence="19">
    <location>
        <begin position="104"/>
        <end position="126"/>
    </location>
</feature>
<evidence type="ECO:0000256" key="16">
    <source>
        <dbReference type="ARBA" id="ARBA00023209"/>
    </source>
</evidence>
<evidence type="ECO:0000256" key="14">
    <source>
        <dbReference type="ARBA" id="ARBA00023098"/>
    </source>
</evidence>
<evidence type="ECO:0000256" key="5">
    <source>
        <dbReference type="ARBA" id="ARBA00010185"/>
    </source>
</evidence>
<evidence type="ECO:0000256" key="15">
    <source>
        <dbReference type="ARBA" id="ARBA00023136"/>
    </source>
</evidence>
<comment type="subcellular location">
    <subcellularLocation>
        <location evidence="2">Cell membrane</location>
        <topology evidence="2">Multi-pass membrane protein</topology>
    </subcellularLocation>
</comment>
<dbReference type="Proteomes" id="UP000235731">
    <property type="component" value="Unassembled WGS sequence"/>
</dbReference>
<protein>
    <recommendedName>
        <fullName evidence="7 18">Phosphatidate cytidylyltransferase</fullName>
        <ecNumber evidence="6 18">2.7.7.41</ecNumber>
    </recommendedName>
</protein>
<evidence type="ECO:0000313" key="21">
    <source>
        <dbReference type="Proteomes" id="UP000235731"/>
    </source>
</evidence>
<dbReference type="AlphaFoldDB" id="A0A2N7PJR0"/>
<dbReference type="PROSITE" id="PS01315">
    <property type="entry name" value="CDS"/>
    <property type="match status" value="1"/>
</dbReference>
<comment type="similarity">
    <text evidence="5 18">Belongs to the CDS family.</text>
</comment>
<evidence type="ECO:0000256" key="10">
    <source>
        <dbReference type="ARBA" id="ARBA00022679"/>
    </source>
</evidence>
<feature type="transmembrane region" description="Helical" evidence="19">
    <location>
        <begin position="172"/>
        <end position="192"/>
    </location>
</feature>
<dbReference type="UniPathway" id="UPA00557">
    <property type="reaction ID" value="UER00614"/>
</dbReference>
<comment type="pathway">
    <text evidence="3 18">Phospholipid metabolism; CDP-diacylglycerol biosynthesis; CDP-diacylglycerol from sn-glycerol 3-phosphate: step 3/3.</text>
</comment>
<reference evidence="20 21" key="1">
    <citation type="submission" date="2018-01" db="EMBL/GenBank/DDBJ databases">
        <title>Metagenomic assembled genomes from two thermal pools in the Uzon Caldera, Kamchatka, Russia.</title>
        <authorList>
            <person name="Wilkins L."/>
            <person name="Ettinger C."/>
        </authorList>
    </citation>
    <scope>NUCLEOTIDE SEQUENCE [LARGE SCALE GENOMIC DNA]</scope>
    <source>
        <strain evidence="20">ZAV-15</strain>
    </source>
</reference>
<keyword evidence="10 18" id="KW-0808">Transferase</keyword>
<evidence type="ECO:0000256" key="19">
    <source>
        <dbReference type="SAM" id="Phobius"/>
    </source>
</evidence>
<dbReference type="PANTHER" id="PTHR46382">
    <property type="entry name" value="PHOSPHATIDATE CYTIDYLYLTRANSFERASE"/>
    <property type="match status" value="1"/>
</dbReference>
<keyword evidence="16" id="KW-0594">Phospholipid biosynthesis</keyword>
<gene>
    <name evidence="20" type="ORF">C0197_03380</name>
</gene>
<evidence type="ECO:0000256" key="1">
    <source>
        <dbReference type="ARBA" id="ARBA00001698"/>
    </source>
</evidence>
<comment type="catalytic activity">
    <reaction evidence="1 18">
        <text>a 1,2-diacyl-sn-glycero-3-phosphate + CTP + H(+) = a CDP-1,2-diacyl-sn-glycerol + diphosphate</text>
        <dbReference type="Rhea" id="RHEA:16229"/>
        <dbReference type="ChEBI" id="CHEBI:15378"/>
        <dbReference type="ChEBI" id="CHEBI:33019"/>
        <dbReference type="ChEBI" id="CHEBI:37563"/>
        <dbReference type="ChEBI" id="CHEBI:58332"/>
        <dbReference type="ChEBI" id="CHEBI:58608"/>
        <dbReference type="EC" id="2.7.7.41"/>
    </reaction>
</comment>
<keyword evidence="9" id="KW-0444">Lipid biosynthesis</keyword>
<evidence type="ECO:0000256" key="6">
    <source>
        <dbReference type="ARBA" id="ARBA00012487"/>
    </source>
</evidence>
<keyword evidence="14" id="KW-0443">Lipid metabolism</keyword>
<keyword evidence="15 19" id="KW-0472">Membrane</keyword>
<evidence type="ECO:0000256" key="12">
    <source>
        <dbReference type="ARBA" id="ARBA00022695"/>
    </source>
</evidence>
<evidence type="ECO:0000256" key="2">
    <source>
        <dbReference type="ARBA" id="ARBA00004651"/>
    </source>
</evidence>
<dbReference type="EMBL" id="PNIE01000045">
    <property type="protein sequence ID" value="PMP63116.1"/>
    <property type="molecule type" value="Genomic_DNA"/>
</dbReference>
<evidence type="ECO:0000256" key="4">
    <source>
        <dbReference type="ARBA" id="ARBA00005189"/>
    </source>
</evidence>
<sequence>MNFEFLKRVLSASVLFPLLVILVLKGNSLVINLTILICLFIAWFEWSKLFNFESLLFFWGLISLILVYSFFLKFNFFHLFVFTFFWAFLPFIFNFEAPFFYKNFFVFLLGIFYLFLGFFPFKIILFEYPRELTLFFFCVVFANDTGAYLSGKFLGKRPFIPKISPKKTWEGFWGGMVLALLVGWMLNNYFHFWDSRRVILVSFVLALFGVMGDLFESAIKRAVGKKDSGALIPGHGGLLDRIDGVLFASPVFLLLLEVFPHGTYS</sequence>
<evidence type="ECO:0000256" key="3">
    <source>
        <dbReference type="ARBA" id="ARBA00005119"/>
    </source>
</evidence>
<feature type="transmembrane region" description="Helical" evidence="19">
    <location>
        <begin position="55"/>
        <end position="71"/>
    </location>
</feature>
<feature type="transmembrane region" description="Helical" evidence="19">
    <location>
        <begin position="77"/>
        <end position="97"/>
    </location>
</feature>
<feature type="transmembrane region" description="Helical" evidence="19">
    <location>
        <begin position="198"/>
        <end position="215"/>
    </location>
</feature>
<accession>A0A2N7PJR0</accession>
<evidence type="ECO:0000256" key="8">
    <source>
        <dbReference type="ARBA" id="ARBA00022475"/>
    </source>
</evidence>
<feature type="transmembrane region" description="Helical" evidence="19">
    <location>
        <begin position="15"/>
        <end position="43"/>
    </location>
</feature>
<dbReference type="Pfam" id="PF01148">
    <property type="entry name" value="CTP_transf_1"/>
    <property type="match status" value="1"/>
</dbReference>
<evidence type="ECO:0000256" key="17">
    <source>
        <dbReference type="ARBA" id="ARBA00023264"/>
    </source>
</evidence>
<comment type="pathway">
    <text evidence="4">Lipid metabolism.</text>
</comment>
<keyword evidence="11 18" id="KW-0812">Transmembrane</keyword>
<comment type="caution">
    <text evidence="20">The sequence shown here is derived from an EMBL/GenBank/DDBJ whole genome shotgun (WGS) entry which is preliminary data.</text>
</comment>
<dbReference type="InterPro" id="IPR000374">
    <property type="entry name" value="PC_trans"/>
</dbReference>
<evidence type="ECO:0000256" key="18">
    <source>
        <dbReference type="RuleBase" id="RU003938"/>
    </source>
</evidence>
<dbReference type="GO" id="GO:0016024">
    <property type="term" value="P:CDP-diacylglycerol biosynthetic process"/>
    <property type="evidence" value="ECO:0007669"/>
    <property type="project" value="UniProtKB-UniPathway"/>
</dbReference>
<evidence type="ECO:0000256" key="9">
    <source>
        <dbReference type="ARBA" id="ARBA00022516"/>
    </source>
</evidence>
<keyword evidence="12 18" id="KW-0548">Nucleotidyltransferase</keyword>
<evidence type="ECO:0000256" key="13">
    <source>
        <dbReference type="ARBA" id="ARBA00022989"/>
    </source>
</evidence>
<proteinExistence type="inferred from homology"/>
<dbReference type="PANTHER" id="PTHR46382:SF1">
    <property type="entry name" value="PHOSPHATIDATE CYTIDYLYLTRANSFERASE"/>
    <property type="match status" value="1"/>
</dbReference>
<keyword evidence="17" id="KW-1208">Phospholipid metabolism</keyword>
<name>A0A2N7PJR0_9BACT</name>
<dbReference type="GO" id="GO:0005886">
    <property type="term" value="C:plasma membrane"/>
    <property type="evidence" value="ECO:0007669"/>
    <property type="project" value="UniProtKB-SubCell"/>
</dbReference>
<evidence type="ECO:0000313" key="20">
    <source>
        <dbReference type="EMBL" id="PMP63116.1"/>
    </source>
</evidence>
<dbReference type="GO" id="GO:0004605">
    <property type="term" value="F:phosphatidate cytidylyltransferase activity"/>
    <property type="evidence" value="ECO:0007669"/>
    <property type="project" value="UniProtKB-EC"/>
</dbReference>
<organism evidence="20 21">
    <name type="scientific">Caldimicrobium thiodismutans</name>
    <dbReference type="NCBI Taxonomy" id="1653476"/>
    <lineage>
        <taxon>Bacteria</taxon>
        <taxon>Pseudomonadati</taxon>
        <taxon>Thermodesulfobacteriota</taxon>
        <taxon>Thermodesulfobacteria</taxon>
        <taxon>Thermodesulfobacteriales</taxon>
        <taxon>Thermodesulfobacteriaceae</taxon>
        <taxon>Caldimicrobium</taxon>
    </lineage>
</organism>
<evidence type="ECO:0000256" key="7">
    <source>
        <dbReference type="ARBA" id="ARBA00019373"/>
    </source>
</evidence>